<dbReference type="AlphaFoldDB" id="A0A9X0CSM1"/>
<keyword evidence="3 5" id="KW-1133">Transmembrane helix</keyword>
<dbReference type="OrthoDB" id="6512918at2759"/>
<feature type="transmembrane region" description="Helical" evidence="5">
    <location>
        <begin position="278"/>
        <end position="302"/>
    </location>
</feature>
<dbReference type="PANTHER" id="PTHR19229">
    <property type="entry name" value="ATP-BINDING CASSETTE TRANSPORTER SUBFAMILY A ABCA"/>
    <property type="match status" value="1"/>
</dbReference>
<dbReference type="Proteomes" id="UP001163046">
    <property type="component" value="Unassembled WGS sequence"/>
</dbReference>
<evidence type="ECO:0000256" key="2">
    <source>
        <dbReference type="ARBA" id="ARBA00022692"/>
    </source>
</evidence>
<evidence type="ECO:0000256" key="3">
    <source>
        <dbReference type="ARBA" id="ARBA00022989"/>
    </source>
</evidence>
<gene>
    <name evidence="7" type="primary">ABCA3_1</name>
    <name evidence="7" type="ORF">OS493_017977</name>
</gene>
<dbReference type="Pfam" id="PF12698">
    <property type="entry name" value="ABC2_membrane_3"/>
    <property type="match status" value="1"/>
</dbReference>
<keyword evidence="7" id="KW-0547">Nucleotide-binding</keyword>
<feature type="transmembrane region" description="Helical" evidence="5">
    <location>
        <begin position="228"/>
        <end position="252"/>
    </location>
</feature>
<comment type="caution">
    <text evidence="7">The sequence shown here is derived from an EMBL/GenBank/DDBJ whole genome shotgun (WGS) entry which is preliminary data.</text>
</comment>
<dbReference type="GO" id="GO:0016020">
    <property type="term" value="C:membrane"/>
    <property type="evidence" value="ECO:0007669"/>
    <property type="project" value="UniProtKB-SubCell"/>
</dbReference>
<dbReference type="InterPro" id="IPR013525">
    <property type="entry name" value="ABC2_TM"/>
</dbReference>
<protein>
    <submittedName>
        <fullName evidence="7">ATP-binding cassette sub- A member 3</fullName>
    </submittedName>
</protein>
<keyword evidence="4 5" id="KW-0472">Membrane</keyword>
<dbReference type="PANTHER" id="PTHR19229:SF250">
    <property type="entry name" value="ABC TRANSPORTER DOMAIN-CONTAINING PROTEIN-RELATED"/>
    <property type="match status" value="1"/>
</dbReference>
<sequence length="311" mass="35544">MGKGSQFLLLLWKNLTLLKRTPVRTFFQISMPLLFITILVLLRALVVKDEHRPNITYTAFDINQLPPLNEDYPTKWKMAFTPNTTNVKRVMAMVANQLSLEVEGFQSEETMVKALVSEEQNGDKHSNVMFLGGIVFNKTLDSRDVIYKIRLSSSSKKKKKNPYVFELPGPRGGNSTHGGPPDYFGEGFLSLQHAVDFAIIKFKGNIEDLNATVSVKRFPYPDYIHDPFILVIQGSLPLLLMLSLVFTALNIVRDIVYEKEKKLKESMKMMGLSGWLHWLAWFTKYFIFLLITMGLATIFFTVKYNDNGQCP</sequence>
<dbReference type="EMBL" id="MU826835">
    <property type="protein sequence ID" value="KAJ7372703.1"/>
    <property type="molecule type" value="Genomic_DNA"/>
</dbReference>
<feature type="transmembrane region" description="Helical" evidence="5">
    <location>
        <begin position="25"/>
        <end position="46"/>
    </location>
</feature>
<reference evidence="7" key="1">
    <citation type="submission" date="2023-01" db="EMBL/GenBank/DDBJ databases">
        <title>Genome assembly of the deep-sea coral Lophelia pertusa.</title>
        <authorList>
            <person name="Herrera S."/>
            <person name="Cordes E."/>
        </authorList>
    </citation>
    <scope>NUCLEOTIDE SEQUENCE</scope>
    <source>
        <strain evidence="7">USNM1676648</strain>
        <tissue evidence="7">Polyp</tissue>
    </source>
</reference>
<evidence type="ECO:0000256" key="4">
    <source>
        <dbReference type="ARBA" id="ARBA00023136"/>
    </source>
</evidence>
<name>A0A9X0CSM1_9CNID</name>
<dbReference type="GO" id="GO:0140359">
    <property type="term" value="F:ABC-type transporter activity"/>
    <property type="evidence" value="ECO:0007669"/>
    <property type="project" value="InterPro"/>
</dbReference>
<evidence type="ECO:0000256" key="1">
    <source>
        <dbReference type="ARBA" id="ARBA00004141"/>
    </source>
</evidence>
<dbReference type="GO" id="GO:0005524">
    <property type="term" value="F:ATP binding"/>
    <property type="evidence" value="ECO:0007669"/>
    <property type="project" value="UniProtKB-KW"/>
</dbReference>
<dbReference type="InterPro" id="IPR026082">
    <property type="entry name" value="ABCA"/>
</dbReference>
<keyword evidence="7" id="KW-0067">ATP-binding</keyword>
<evidence type="ECO:0000313" key="8">
    <source>
        <dbReference type="Proteomes" id="UP001163046"/>
    </source>
</evidence>
<accession>A0A9X0CSM1</accession>
<evidence type="ECO:0000259" key="6">
    <source>
        <dbReference type="Pfam" id="PF12698"/>
    </source>
</evidence>
<organism evidence="7 8">
    <name type="scientific">Desmophyllum pertusum</name>
    <dbReference type="NCBI Taxonomy" id="174260"/>
    <lineage>
        <taxon>Eukaryota</taxon>
        <taxon>Metazoa</taxon>
        <taxon>Cnidaria</taxon>
        <taxon>Anthozoa</taxon>
        <taxon>Hexacorallia</taxon>
        <taxon>Scleractinia</taxon>
        <taxon>Caryophylliina</taxon>
        <taxon>Caryophylliidae</taxon>
        <taxon>Desmophyllum</taxon>
    </lineage>
</organism>
<evidence type="ECO:0000256" key="5">
    <source>
        <dbReference type="SAM" id="Phobius"/>
    </source>
</evidence>
<keyword evidence="2 5" id="KW-0812">Transmembrane</keyword>
<feature type="domain" description="ABC-2 type transporter transmembrane" evidence="6">
    <location>
        <begin position="26"/>
        <end position="299"/>
    </location>
</feature>
<dbReference type="GO" id="GO:0005319">
    <property type="term" value="F:lipid transporter activity"/>
    <property type="evidence" value="ECO:0007669"/>
    <property type="project" value="TreeGrafter"/>
</dbReference>
<comment type="subcellular location">
    <subcellularLocation>
        <location evidence="1">Membrane</location>
        <topology evidence="1">Multi-pass membrane protein</topology>
    </subcellularLocation>
</comment>
<keyword evidence="8" id="KW-1185">Reference proteome</keyword>
<evidence type="ECO:0000313" key="7">
    <source>
        <dbReference type="EMBL" id="KAJ7372703.1"/>
    </source>
</evidence>
<proteinExistence type="predicted"/>